<dbReference type="GO" id="GO:0003684">
    <property type="term" value="F:damaged DNA binding"/>
    <property type="evidence" value="ECO:0007669"/>
    <property type="project" value="InterPro"/>
</dbReference>
<dbReference type="InterPro" id="IPR001126">
    <property type="entry name" value="UmuC"/>
</dbReference>
<dbReference type="InterPro" id="IPR050356">
    <property type="entry name" value="SulA_CellDiv_inhibitor"/>
</dbReference>
<evidence type="ECO:0000256" key="5">
    <source>
        <dbReference type="ARBA" id="ARBA00049244"/>
    </source>
</evidence>
<comment type="function">
    <text evidence="4">Poorly processive, error-prone DNA polymerase involved in untargeted mutagenesis. Copies undamaged DNA at stalled replication forks, which arise in vivo from mismatched or misaligned primer ends. These misaligned primers can be extended by PolIV. Exhibits no 3'-5' exonuclease (proofreading) activity. May be involved in translesional synthesis, in conjunction with the beta clamp from PolIII.</text>
</comment>
<accession>A0A1G7QKA4</accession>
<dbReference type="RefSeq" id="WP_090019443.1">
    <property type="nucleotide sequence ID" value="NZ_FNCE01000004.1"/>
</dbReference>
<protein>
    <recommendedName>
        <fullName evidence="2">DNA-directed DNA polymerase</fullName>
        <ecNumber evidence="2">2.7.7.7</ecNumber>
    </recommendedName>
</protein>
<evidence type="ECO:0000256" key="3">
    <source>
        <dbReference type="ARBA" id="ARBA00022763"/>
    </source>
</evidence>
<gene>
    <name evidence="8" type="ORF">SAMN05216241_10441</name>
</gene>
<dbReference type="Proteomes" id="UP000199415">
    <property type="component" value="Unassembled WGS sequence"/>
</dbReference>
<dbReference type="PANTHER" id="PTHR35369">
    <property type="entry name" value="BLR3025 PROTEIN-RELATED"/>
    <property type="match status" value="1"/>
</dbReference>
<evidence type="ECO:0000313" key="8">
    <source>
        <dbReference type="EMBL" id="SDF98922.1"/>
    </source>
</evidence>
<dbReference type="OrthoDB" id="9788640at2"/>
<dbReference type="InterPro" id="IPR017961">
    <property type="entry name" value="DNA_pol_Y-fam_little_finger"/>
</dbReference>
<dbReference type="Pfam" id="PF00817">
    <property type="entry name" value="IMS"/>
    <property type="match status" value="1"/>
</dbReference>
<evidence type="ECO:0000259" key="7">
    <source>
        <dbReference type="Pfam" id="PF11799"/>
    </source>
</evidence>
<dbReference type="STRING" id="1082479.SAMN05216241_10441"/>
<dbReference type="PANTHER" id="PTHR35369:SF2">
    <property type="entry name" value="BLR3025 PROTEIN"/>
    <property type="match status" value="1"/>
</dbReference>
<evidence type="ECO:0000256" key="2">
    <source>
        <dbReference type="ARBA" id="ARBA00012417"/>
    </source>
</evidence>
<dbReference type="EC" id="2.7.7.7" evidence="2"/>
<reference evidence="8 9" key="1">
    <citation type="submission" date="2016-10" db="EMBL/GenBank/DDBJ databases">
        <authorList>
            <person name="de Groot N.N."/>
        </authorList>
    </citation>
    <scope>NUCLEOTIDE SEQUENCE [LARGE SCALE GENOMIC DNA]</scope>
    <source>
        <strain evidence="8 9">DSM 25584</strain>
    </source>
</reference>
<evidence type="ECO:0000256" key="4">
    <source>
        <dbReference type="ARBA" id="ARBA00025589"/>
    </source>
</evidence>
<evidence type="ECO:0000256" key="1">
    <source>
        <dbReference type="ARBA" id="ARBA00011245"/>
    </source>
</evidence>
<dbReference type="CDD" id="cd03468">
    <property type="entry name" value="PolY_like"/>
    <property type="match status" value="1"/>
</dbReference>
<comment type="subunit">
    <text evidence="1">Monomer.</text>
</comment>
<sequence>MTRRVVSLWLPRFATERRRADPGCPWVLARGDGDRLTVAAVDARAAAAGLTPGLPLAEARAQVPDLLSEPHDPAADARALHRLAAWCGRYTPWTAPDGGHDSAGAAGVLLDVTGCAHLFGGEAALLADLLARLHDLGLSARAGLAGTVGAAWALARFAGETAAICPEGGEHDALAPLPPEALRIAPAQAGMLHRLGLTRLEALCAIPPETLAPRVGRTVAQRLDQALGRAGEPVTPIAPAPPLRVRRAFAEPIGRREDIRAAMEELAAALARRLETDQQGARRLALTLYRVDGSLQTVAVGTSRASREPAHLTRLLHERLDELDAGFGVEVATLAATAVERFTAAQAGLGTGRERDDLAALIDRLTARLGEGAVARPHPRDTHTPERAVTWMPPLSRPGADAWPAVPPRPVRLFYPAPRLDVRGYTSDGRPRALHWGGLDHRVAAAEGLERLSPAWWRAPEAAPRDHLRLETDAGRRLWAARHGERWSVQGVFG</sequence>
<keyword evidence="9" id="KW-1185">Reference proteome</keyword>
<proteinExistence type="predicted"/>
<dbReference type="InterPro" id="IPR043502">
    <property type="entry name" value="DNA/RNA_pol_sf"/>
</dbReference>
<keyword evidence="3" id="KW-0227">DNA damage</keyword>
<dbReference type="EMBL" id="FNCE01000004">
    <property type="protein sequence ID" value="SDF98922.1"/>
    <property type="molecule type" value="Genomic_DNA"/>
</dbReference>
<name>A0A1G7QKA4_9PROT</name>
<dbReference type="SUPFAM" id="SSF56672">
    <property type="entry name" value="DNA/RNA polymerases"/>
    <property type="match status" value="1"/>
</dbReference>
<feature type="domain" description="DNA polymerase Y-family little finger" evidence="7">
    <location>
        <begin position="246"/>
        <end position="337"/>
    </location>
</feature>
<evidence type="ECO:0000259" key="6">
    <source>
        <dbReference type="Pfam" id="PF00817"/>
    </source>
</evidence>
<feature type="domain" description="UmuC" evidence="6">
    <location>
        <begin position="23"/>
        <end position="153"/>
    </location>
</feature>
<dbReference type="Pfam" id="PF11799">
    <property type="entry name" value="IMS_C"/>
    <property type="match status" value="1"/>
</dbReference>
<dbReference type="GO" id="GO:0006281">
    <property type="term" value="P:DNA repair"/>
    <property type="evidence" value="ECO:0007669"/>
    <property type="project" value="InterPro"/>
</dbReference>
<comment type="catalytic activity">
    <reaction evidence="5">
        <text>DNA(n) + a 2'-deoxyribonucleoside 5'-triphosphate = DNA(n+1) + diphosphate</text>
        <dbReference type="Rhea" id="RHEA:22508"/>
        <dbReference type="Rhea" id="RHEA-COMP:17339"/>
        <dbReference type="Rhea" id="RHEA-COMP:17340"/>
        <dbReference type="ChEBI" id="CHEBI:33019"/>
        <dbReference type="ChEBI" id="CHEBI:61560"/>
        <dbReference type="ChEBI" id="CHEBI:173112"/>
        <dbReference type="EC" id="2.7.7.7"/>
    </reaction>
</comment>
<dbReference type="AlphaFoldDB" id="A0A1G7QKA4"/>
<evidence type="ECO:0000313" key="9">
    <source>
        <dbReference type="Proteomes" id="UP000199415"/>
    </source>
</evidence>
<organism evidence="8 9">
    <name type="scientific">Limimonas halophila</name>
    <dbReference type="NCBI Taxonomy" id="1082479"/>
    <lineage>
        <taxon>Bacteria</taxon>
        <taxon>Pseudomonadati</taxon>
        <taxon>Pseudomonadota</taxon>
        <taxon>Alphaproteobacteria</taxon>
        <taxon>Rhodospirillales</taxon>
        <taxon>Rhodovibrionaceae</taxon>
        <taxon>Limimonas</taxon>
    </lineage>
</organism>